<organism evidence="2 3">
    <name type="scientific">Aspergillus awamori</name>
    <name type="common">Black koji mold</name>
    <dbReference type="NCBI Taxonomy" id="105351"/>
    <lineage>
        <taxon>Eukaryota</taxon>
        <taxon>Fungi</taxon>
        <taxon>Dikarya</taxon>
        <taxon>Ascomycota</taxon>
        <taxon>Pezizomycotina</taxon>
        <taxon>Eurotiomycetes</taxon>
        <taxon>Eurotiomycetidae</taxon>
        <taxon>Eurotiales</taxon>
        <taxon>Aspergillaceae</taxon>
        <taxon>Aspergillus</taxon>
    </lineage>
</organism>
<accession>A0A401KYB8</accession>
<feature type="domain" description="BTB" evidence="1">
    <location>
        <begin position="20"/>
        <end position="87"/>
    </location>
</feature>
<reference evidence="2 3" key="1">
    <citation type="submission" date="2016-09" db="EMBL/GenBank/DDBJ databases">
        <title>Aspergillus awamori IFM 58123T.</title>
        <authorList>
            <person name="Kusuya Y."/>
            <person name="Shimizu M."/>
            <person name="Takahashi H."/>
            <person name="Yaguchi T."/>
        </authorList>
    </citation>
    <scope>NUCLEOTIDE SEQUENCE [LARGE SCALE GENOMIC DNA]</scope>
    <source>
        <strain evidence="2 3">IFM 58123</strain>
    </source>
</reference>
<dbReference type="Gene3D" id="3.30.710.10">
    <property type="entry name" value="Potassium Channel Kv1.1, Chain A"/>
    <property type="match status" value="1"/>
</dbReference>
<evidence type="ECO:0000259" key="1">
    <source>
        <dbReference type="PROSITE" id="PS50097"/>
    </source>
</evidence>
<gene>
    <name evidence="2" type="ORF">AAWM_07244</name>
</gene>
<sequence>MGFSDLEAVLRSLLHSGEFSDMTVSCGNRDFKVHRAIVCPQSPFFEAALKDGFKETASSRISLPEDDIETISYVLSFFYLQDYSLGDSAATSDSNEVARRHLRVYLAADKFGIQLLQQLATARIIDWANSNLMSGTYPGVIQDIWCSIPFHENKLRDAISDIVSANIRDFLGHASGDTVLINNPDFAVAVLKRVAENEDRARTQNDRLAWDKARLTEKLSDKKKKSKTHV</sequence>
<evidence type="ECO:0000313" key="3">
    <source>
        <dbReference type="Proteomes" id="UP000286921"/>
    </source>
</evidence>
<dbReference type="SMART" id="SM00225">
    <property type="entry name" value="BTB"/>
    <property type="match status" value="1"/>
</dbReference>
<dbReference type="PROSITE" id="PS50097">
    <property type="entry name" value="BTB"/>
    <property type="match status" value="1"/>
</dbReference>
<dbReference type="PANTHER" id="PTHR47843:SF5">
    <property type="entry name" value="BTB_POZ DOMAIN PROTEIN"/>
    <property type="match status" value="1"/>
</dbReference>
<dbReference type="AlphaFoldDB" id="A0A401KYB8"/>
<keyword evidence="3" id="KW-1185">Reference proteome</keyword>
<proteinExistence type="predicted"/>
<name>A0A401KYB8_ASPAW</name>
<dbReference type="PANTHER" id="PTHR47843">
    <property type="entry name" value="BTB DOMAIN-CONTAINING PROTEIN-RELATED"/>
    <property type="match status" value="1"/>
</dbReference>
<protein>
    <submittedName>
        <fullName evidence="2">Kelch-like protein 38</fullName>
    </submittedName>
</protein>
<dbReference type="Proteomes" id="UP000286921">
    <property type="component" value="Unassembled WGS sequence"/>
</dbReference>
<dbReference type="STRING" id="105351.A0A401KYB8"/>
<dbReference type="CDD" id="cd18186">
    <property type="entry name" value="BTB_POZ_ZBTB_KLHL-like"/>
    <property type="match status" value="1"/>
</dbReference>
<dbReference type="InterPro" id="IPR000210">
    <property type="entry name" value="BTB/POZ_dom"/>
</dbReference>
<dbReference type="InterPro" id="IPR011333">
    <property type="entry name" value="SKP1/BTB/POZ_sf"/>
</dbReference>
<evidence type="ECO:0000313" key="2">
    <source>
        <dbReference type="EMBL" id="GCB24359.1"/>
    </source>
</evidence>
<comment type="caution">
    <text evidence="2">The sequence shown here is derived from an EMBL/GenBank/DDBJ whole genome shotgun (WGS) entry which is preliminary data.</text>
</comment>
<dbReference type="Pfam" id="PF00651">
    <property type="entry name" value="BTB"/>
    <property type="match status" value="1"/>
</dbReference>
<dbReference type="EMBL" id="BDHI01000017">
    <property type="protein sequence ID" value="GCB24359.1"/>
    <property type="molecule type" value="Genomic_DNA"/>
</dbReference>
<dbReference type="SUPFAM" id="SSF54695">
    <property type="entry name" value="POZ domain"/>
    <property type="match status" value="1"/>
</dbReference>